<evidence type="ECO:0000259" key="5">
    <source>
        <dbReference type="Pfam" id="PF12612"/>
    </source>
</evidence>
<evidence type="ECO:0000256" key="3">
    <source>
        <dbReference type="ARBA" id="ARBA00023186"/>
    </source>
</evidence>
<dbReference type="InterPro" id="IPR011989">
    <property type="entry name" value="ARM-like"/>
</dbReference>
<dbReference type="GO" id="GO:0000226">
    <property type="term" value="P:microtubule cytoskeleton organization"/>
    <property type="evidence" value="ECO:0007669"/>
    <property type="project" value="TreeGrafter"/>
</dbReference>
<dbReference type="GO" id="GO:0034333">
    <property type="term" value="P:adherens junction assembly"/>
    <property type="evidence" value="ECO:0007669"/>
    <property type="project" value="TreeGrafter"/>
</dbReference>
<dbReference type="GO" id="GO:0016328">
    <property type="term" value="C:lateral plasma membrane"/>
    <property type="evidence" value="ECO:0007669"/>
    <property type="project" value="TreeGrafter"/>
</dbReference>
<organism evidence="7 9">
    <name type="scientific">Dinothrombium tinctorium</name>
    <dbReference type="NCBI Taxonomy" id="1965070"/>
    <lineage>
        <taxon>Eukaryota</taxon>
        <taxon>Metazoa</taxon>
        <taxon>Ecdysozoa</taxon>
        <taxon>Arthropoda</taxon>
        <taxon>Chelicerata</taxon>
        <taxon>Arachnida</taxon>
        <taxon>Acari</taxon>
        <taxon>Acariformes</taxon>
        <taxon>Trombidiformes</taxon>
        <taxon>Prostigmata</taxon>
        <taxon>Anystina</taxon>
        <taxon>Parasitengona</taxon>
        <taxon>Trombidioidea</taxon>
        <taxon>Trombidiidae</taxon>
        <taxon>Dinothrombium</taxon>
    </lineage>
</organism>
<dbReference type="GO" id="GO:0070830">
    <property type="term" value="P:bicellular tight junction assembly"/>
    <property type="evidence" value="ECO:0007669"/>
    <property type="project" value="TreeGrafter"/>
</dbReference>
<keyword evidence="3" id="KW-0143">Chaperone</keyword>
<dbReference type="PANTHER" id="PTHR12658:SF0">
    <property type="entry name" value="TUBULIN-SPECIFIC CHAPERONE D"/>
    <property type="match status" value="1"/>
</dbReference>
<protein>
    <recommendedName>
        <fullName evidence="2">Tubulin-specific chaperone D</fullName>
    </recommendedName>
</protein>
<dbReference type="STRING" id="1965070.A0A443RQU6"/>
<keyword evidence="4" id="KW-1133">Transmembrane helix</keyword>
<dbReference type="GO" id="GO:0005096">
    <property type="term" value="F:GTPase activator activity"/>
    <property type="evidence" value="ECO:0007669"/>
    <property type="project" value="InterPro"/>
</dbReference>
<reference evidence="7" key="2">
    <citation type="submission" date="2018-11" db="EMBL/GenBank/DDBJ databases">
        <title>Trombidioid mite genomics.</title>
        <authorList>
            <person name="Dong X."/>
        </authorList>
    </citation>
    <scope>NUCLEOTIDE SEQUENCE</scope>
    <source>
        <strain evidence="7">UoL-WK</strain>
    </source>
</reference>
<evidence type="ECO:0000259" key="6">
    <source>
        <dbReference type="Pfam" id="PF25767"/>
    </source>
</evidence>
<keyword evidence="4" id="KW-0472">Membrane</keyword>
<evidence type="ECO:0000256" key="2">
    <source>
        <dbReference type="ARBA" id="ARBA00015003"/>
    </source>
</evidence>
<evidence type="ECO:0000313" key="9">
    <source>
        <dbReference type="Proteomes" id="UP000285301"/>
    </source>
</evidence>
<dbReference type="InterPro" id="IPR058033">
    <property type="entry name" value="ARM_TBCD_2nd"/>
</dbReference>
<dbReference type="InterPro" id="IPR022577">
    <property type="entry name" value="TBCD_C"/>
</dbReference>
<dbReference type="OrthoDB" id="10253476at2759"/>
<dbReference type="GO" id="GO:0007021">
    <property type="term" value="P:tubulin complex assembly"/>
    <property type="evidence" value="ECO:0007669"/>
    <property type="project" value="InterPro"/>
</dbReference>
<feature type="transmembrane region" description="Helical" evidence="4">
    <location>
        <begin position="142"/>
        <end position="160"/>
    </location>
</feature>
<evidence type="ECO:0000313" key="8">
    <source>
        <dbReference type="EMBL" id="RWS17629.1"/>
    </source>
</evidence>
<dbReference type="SUPFAM" id="SSF48371">
    <property type="entry name" value="ARM repeat"/>
    <property type="match status" value="1"/>
</dbReference>
<evidence type="ECO:0000256" key="1">
    <source>
        <dbReference type="ARBA" id="ARBA00006853"/>
    </source>
</evidence>
<dbReference type="PANTHER" id="PTHR12658">
    <property type="entry name" value="BETA-TUBULIN COFACTOR D"/>
    <property type="match status" value="1"/>
</dbReference>
<evidence type="ECO:0000313" key="7">
    <source>
        <dbReference type="EMBL" id="RWS17618.1"/>
    </source>
</evidence>
<dbReference type="Proteomes" id="UP000285301">
    <property type="component" value="Unassembled WGS sequence"/>
</dbReference>
<dbReference type="InterPro" id="IPR016024">
    <property type="entry name" value="ARM-type_fold"/>
</dbReference>
<comment type="similarity">
    <text evidence="1">Belongs to the TBCD family.</text>
</comment>
<feature type="domain" description="Tubulin-folding cofactor D C-terminal" evidence="5">
    <location>
        <begin position="862"/>
        <end position="948"/>
    </location>
</feature>
<dbReference type="GO" id="GO:0048487">
    <property type="term" value="F:beta-tubulin binding"/>
    <property type="evidence" value="ECO:0007669"/>
    <property type="project" value="InterPro"/>
</dbReference>
<feature type="transmembrane region" description="Helical" evidence="4">
    <location>
        <begin position="172"/>
        <end position="197"/>
    </location>
</feature>
<dbReference type="Pfam" id="PF25767">
    <property type="entry name" value="ARM_TBCD_2nd"/>
    <property type="match status" value="1"/>
</dbReference>
<keyword evidence="9" id="KW-1185">Reference proteome</keyword>
<dbReference type="EMBL" id="NCKU01000052">
    <property type="protein sequence ID" value="RWS17629.1"/>
    <property type="molecule type" value="Genomic_DNA"/>
</dbReference>
<dbReference type="InterPro" id="IPR033162">
    <property type="entry name" value="TBCD"/>
</dbReference>
<dbReference type="GO" id="GO:0007023">
    <property type="term" value="P:post-chaperonin tubulin folding pathway"/>
    <property type="evidence" value="ECO:0007669"/>
    <property type="project" value="InterPro"/>
</dbReference>
<comment type="caution">
    <text evidence="7">The sequence shown here is derived from an EMBL/GenBank/DDBJ whole genome shotgun (WGS) entry which is preliminary data.</text>
</comment>
<reference evidence="7 9" key="1">
    <citation type="journal article" date="2018" name="Gigascience">
        <title>Genomes of trombidid mites reveal novel predicted allergens and laterally-transferred genes associated with secondary metabolism.</title>
        <authorList>
            <person name="Dong X."/>
            <person name="Chaisiri K."/>
            <person name="Xia D."/>
            <person name="Armstrong S.D."/>
            <person name="Fang Y."/>
            <person name="Donnelly M.J."/>
            <person name="Kadowaki T."/>
            <person name="McGarry J.W."/>
            <person name="Darby A.C."/>
            <person name="Makepeace B.L."/>
        </authorList>
    </citation>
    <scope>NUCLEOTIDE SEQUENCE [LARGE SCALE GENOMIC DNA]</scope>
    <source>
        <strain evidence="7">UoL-WK</strain>
    </source>
</reference>
<feature type="domain" description="Tubulin-folding cofactor D ARM repeats" evidence="6">
    <location>
        <begin position="297"/>
        <end position="530"/>
    </location>
</feature>
<sequence length="973" mass="110828">MDCDEKIHFYEHFVDREAIDKLIDAIAAIERDHDCERIAEGLCEKMKTKLDAYQEQPHLLDAHIPSFFERLLKYVRLAKAESDDKLSSLKYHLSFKLLYSIIKVRGFKTAVRYFPHQVTDIEPVLAMLANQSPKDVTNWETTYVLLLWMSIIIMVPFHLNKFDPMDGDNIPVMLRLVIYIMILNFINSLFFSIFNLIKLYLPVYGKCNQASAFLAARFLTRPEITKMYLSSFIDWCIPFLDEAVEDQFRLNSTVGPLLALAYTFKIGEREALIPYGTLILEKIRALNLKQQKHEYYVKLVVKLTQRLGLCFLKKRVALWRYSRGKRCLADNLASNFNNCDNVNIETSFDDEIDDSHIEEIETVVEILLTALKHEFTLVRWSAAKGIGRLSERLSHDMAKEIVENIWELFTYQETDSTWNGACLALAEMSRRGLILPEDLPKIIDVVMSALVYDESKGSFSVGAHVRDAACYVCWSFARAYDKNVMFPFVKEIAINLLIVALFDREVNCRRAASAAFQENVGRQGNFPNGIEIVTTVDYQAVGSRTSSYLELSVFVAKFPIYTKPLILHLVNRKVHHWDPVIRELTAEALHNLSLIASSEFIISEIIPKLISNFSSLDFNLKHGSIISFSFIIHALYLKGIEMPENVLNAIIDLSLDVDGKNSLRGVGGEYMKHALSLLIEKSSLSKLNLKDNLSLINIWTKALKETIQYVDSRIRDHGLKALKPFCDFYLNGDRVMQDKLIAYFLSQIRVGEEHSRCGALNALQQIPDSMFEPDTPSIIINSLLNFLLNIAPEEEKMTEAKAAAIRCTATTLIRLDPTLLFTLKDPLKEVFSYLLSKGMEDYTEGSKGDIGLITRIAAIESTKFSRNGLCETLESLKQTQPSTFECICRTFLEVFHDNLSNERLCQPLIATFDFIISTGLLDDFDENLIKEALSLCWACVRNSADLKKLIAAGNLFCNSLRFKGCPRTFLTST</sequence>
<name>A0A443RQU6_9ACAR</name>
<dbReference type="EMBL" id="NCKU01000053">
    <property type="protein sequence ID" value="RWS17618.1"/>
    <property type="molecule type" value="Genomic_DNA"/>
</dbReference>
<gene>
    <name evidence="7" type="ORF">B4U79_02392</name>
    <name evidence="8" type="ORF">B4U79_06043</name>
</gene>
<accession>A0A443RQU6</accession>
<proteinExistence type="inferred from homology"/>
<keyword evidence="4" id="KW-0812">Transmembrane</keyword>
<evidence type="ECO:0000256" key="4">
    <source>
        <dbReference type="SAM" id="Phobius"/>
    </source>
</evidence>
<dbReference type="Gene3D" id="1.25.10.10">
    <property type="entry name" value="Leucine-rich Repeat Variant"/>
    <property type="match status" value="2"/>
</dbReference>
<dbReference type="AlphaFoldDB" id="A0A443RQU6"/>
<dbReference type="Pfam" id="PF23579">
    <property type="entry name" value="ARM_TBCD"/>
    <property type="match status" value="1"/>
</dbReference>
<dbReference type="Pfam" id="PF12612">
    <property type="entry name" value="TFCD_C"/>
    <property type="match status" value="1"/>
</dbReference>